<proteinExistence type="predicted"/>
<keyword evidence="1" id="KW-1133">Transmembrane helix</keyword>
<keyword evidence="1" id="KW-0472">Membrane</keyword>
<evidence type="ECO:0000313" key="2">
    <source>
        <dbReference type="EMBL" id="MBW29365.1"/>
    </source>
</evidence>
<accession>A0A2M3ZLI6</accession>
<feature type="transmembrane region" description="Helical" evidence="1">
    <location>
        <begin position="5"/>
        <end position="26"/>
    </location>
</feature>
<dbReference type="EMBL" id="GGFM01008614">
    <property type="protein sequence ID" value="MBW29365.1"/>
    <property type="molecule type" value="Transcribed_RNA"/>
</dbReference>
<sequence>MLRLVIFNFIELVVFVGRAAVVPMATMGTEEGWYDLGGKGMWGEVVAWRGGGVFVLVVIRGWIIAHCVALRDARANSRFFLSFFELSSTLPVSRDLKNLSHFCNGC</sequence>
<feature type="transmembrane region" description="Helical" evidence="1">
    <location>
        <begin position="46"/>
        <end position="70"/>
    </location>
</feature>
<reference evidence="2" key="1">
    <citation type="submission" date="2018-01" db="EMBL/GenBank/DDBJ databases">
        <title>An insight into the sialome of Amazonian anophelines.</title>
        <authorList>
            <person name="Ribeiro J.M."/>
            <person name="Scarpassa V."/>
            <person name="Calvo E."/>
        </authorList>
    </citation>
    <scope>NUCLEOTIDE SEQUENCE</scope>
    <source>
        <tissue evidence="2">Salivary glands</tissue>
    </source>
</reference>
<organism evidence="2">
    <name type="scientific">Anopheles braziliensis</name>
    <dbReference type="NCBI Taxonomy" id="58242"/>
    <lineage>
        <taxon>Eukaryota</taxon>
        <taxon>Metazoa</taxon>
        <taxon>Ecdysozoa</taxon>
        <taxon>Arthropoda</taxon>
        <taxon>Hexapoda</taxon>
        <taxon>Insecta</taxon>
        <taxon>Pterygota</taxon>
        <taxon>Neoptera</taxon>
        <taxon>Endopterygota</taxon>
        <taxon>Diptera</taxon>
        <taxon>Nematocera</taxon>
        <taxon>Culicoidea</taxon>
        <taxon>Culicidae</taxon>
        <taxon>Anophelinae</taxon>
        <taxon>Anopheles</taxon>
    </lineage>
</organism>
<evidence type="ECO:0000256" key="1">
    <source>
        <dbReference type="SAM" id="Phobius"/>
    </source>
</evidence>
<protein>
    <submittedName>
        <fullName evidence="2">Uncharacterized protein</fullName>
    </submittedName>
</protein>
<dbReference type="AlphaFoldDB" id="A0A2M3ZLI6"/>
<keyword evidence="1" id="KW-0812">Transmembrane</keyword>
<name>A0A2M3ZLI6_9DIPT</name>